<dbReference type="Gene3D" id="2.60.120.200">
    <property type="match status" value="1"/>
</dbReference>
<dbReference type="InterPro" id="IPR048287">
    <property type="entry name" value="TSPN-like_N"/>
</dbReference>
<evidence type="ECO:0000313" key="9">
    <source>
        <dbReference type="Ensembl" id="ENSCSAVP00000000790.1"/>
    </source>
</evidence>
<feature type="compositionally biased region" description="Basic and acidic residues" evidence="7">
    <location>
        <begin position="421"/>
        <end position="432"/>
    </location>
</feature>
<feature type="compositionally biased region" description="Gly residues" evidence="7">
    <location>
        <begin position="697"/>
        <end position="706"/>
    </location>
</feature>
<evidence type="ECO:0000259" key="8">
    <source>
        <dbReference type="PROSITE" id="PS50234"/>
    </source>
</evidence>
<dbReference type="PROSITE" id="PS50234">
    <property type="entry name" value="VWFA"/>
    <property type="match status" value="1"/>
</dbReference>
<feature type="region of interest" description="Disordered" evidence="7">
    <location>
        <begin position="812"/>
        <end position="920"/>
    </location>
</feature>
<dbReference type="Proteomes" id="UP000007875">
    <property type="component" value="Unassembled WGS sequence"/>
</dbReference>
<organism evidence="9 10">
    <name type="scientific">Ciona savignyi</name>
    <name type="common">Pacific transparent sea squirt</name>
    <dbReference type="NCBI Taxonomy" id="51511"/>
    <lineage>
        <taxon>Eukaryota</taxon>
        <taxon>Metazoa</taxon>
        <taxon>Chordata</taxon>
        <taxon>Tunicata</taxon>
        <taxon>Ascidiacea</taxon>
        <taxon>Phlebobranchia</taxon>
        <taxon>Cionidae</taxon>
        <taxon>Ciona</taxon>
    </lineage>
</organism>
<dbReference type="InterPro" id="IPR002035">
    <property type="entry name" value="VWF_A"/>
</dbReference>
<evidence type="ECO:0000256" key="6">
    <source>
        <dbReference type="ARBA" id="ARBA00023180"/>
    </source>
</evidence>
<evidence type="ECO:0000256" key="4">
    <source>
        <dbReference type="ARBA" id="ARBA00022737"/>
    </source>
</evidence>
<dbReference type="InterPro" id="IPR013320">
    <property type="entry name" value="ConA-like_dom_sf"/>
</dbReference>
<feature type="compositionally biased region" description="Gly residues" evidence="7">
    <location>
        <begin position="546"/>
        <end position="555"/>
    </location>
</feature>
<keyword evidence="2" id="KW-0964">Secreted</keyword>
<dbReference type="SMART" id="SM00210">
    <property type="entry name" value="TSPN"/>
    <property type="match status" value="1"/>
</dbReference>
<dbReference type="PRINTS" id="PR00453">
    <property type="entry name" value="VWFADOMAIN"/>
</dbReference>
<protein>
    <recommendedName>
        <fullName evidence="8">VWFA domain-containing protein</fullName>
    </recommendedName>
</protein>
<evidence type="ECO:0000313" key="10">
    <source>
        <dbReference type="Proteomes" id="UP000007875"/>
    </source>
</evidence>
<name>H2Y642_CIOSA</name>
<dbReference type="Ensembl" id="ENSCSAVT00000000799.1">
    <property type="protein sequence ID" value="ENSCSAVP00000000790.1"/>
    <property type="gene ID" value="ENSCSAVG00000000450.1"/>
</dbReference>
<keyword evidence="4" id="KW-0677">Repeat</keyword>
<sequence length="943" mass="96435">TGCRTVYYDLVFVLDASSSVGDRDFGRVRKWVSDLVATFDIGPDRTQVGVVVYAGNPKMAIALNQYSDRDSLVAAVQNIAYIRGNTRTGKAIRFMNTESFNVTSGARDVELGYKRLAIVLTDGRAQDNVYNPSLEAQNNGIQLYAVGVSIVTSLTQLNEIASDPDARHVLQVDDFQAIERIRETLRQIICVALTLHLATPPRHAHFNQYFDQSGFDLISAFKLEESSLDGAEVKKVKGSIPGYDAYQLTDSPAISTGDVFGKGLPDQYVFASTFRLNARTSKKIWSIMKIVDAGGSDQLEIRVNPRTLGKEWYLCSTFSPSLLVLLYDSRLKKVDKNWSQPKSCLTVGSVTLFIDCEKIGTRRMKQKANEIGIGGTTFLGRTRLYPITPNPSQFEIQSIKLYCEVDSADKAELNCCELPHRRDNTVRGRGDRGNTVGPHGPPGLDGQPSDIEGPPGPPGRPGNPGLPGKDGADGQDGSKGGQGETGLRGFPGEMGRKGDVGPIGPPGAKGSTGLEGLPGLMGEHGVKGQKGSTGAPGLAGAVGAPGKDGPGGPEGPRGPPGFPGPRGERGSTGEVGPIGSPGDMGPPGEPGGQGSRGAKGETGQEGIPGEMGAKGVSGEVGAKGNSGEKGATGEKGLPGKDGIPGQPGTPGTPIGRQGEPGIDGKNGVKGQQGSPGVMGSKGEMGDMGEAGSRGIPGELGGKGQKGSAGAAGVDGKDGSPGPMGPDGFPGERGGRGPRGFQGLPGLNGMKGSTGASGPTGPQGKKGKPGKDGSPGKSAPMKDMEKMVERVVNRVLDNIIPDLLQNLRDQVSAIEGRPGPPGAPGKDGSPGEHGPQGIAGPHGRPGARGATGPAGASGPPGEPGERGRPGIGRRGARGKPGASGVQGPPGVGRAGVPGAPGTQGPAGTPGPAGPEGQRGAKGVCDVTQCYQTAERAAMNMIPQP</sequence>
<reference evidence="10" key="1">
    <citation type="submission" date="2003-08" db="EMBL/GenBank/DDBJ databases">
        <authorList>
            <person name="Birren B."/>
            <person name="Nusbaum C."/>
            <person name="Abebe A."/>
            <person name="Abouelleil A."/>
            <person name="Adekoya E."/>
            <person name="Ait-zahra M."/>
            <person name="Allen N."/>
            <person name="Allen T."/>
            <person name="An P."/>
            <person name="Anderson M."/>
            <person name="Anderson S."/>
            <person name="Arachchi H."/>
            <person name="Armbruster J."/>
            <person name="Bachantsang P."/>
            <person name="Baldwin J."/>
            <person name="Barry A."/>
            <person name="Bayul T."/>
            <person name="Blitshsteyn B."/>
            <person name="Bloom T."/>
            <person name="Blye J."/>
            <person name="Boguslavskiy L."/>
            <person name="Borowsky M."/>
            <person name="Boukhgalter B."/>
            <person name="Brunache A."/>
            <person name="Butler J."/>
            <person name="Calixte N."/>
            <person name="Calvo S."/>
            <person name="Camarata J."/>
            <person name="Campo K."/>
            <person name="Chang J."/>
            <person name="Cheshatsang Y."/>
            <person name="Citroen M."/>
            <person name="Collymore A."/>
            <person name="Considine T."/>
            <person name="Cook A."/>
            <person name="Cooke P."/>
            <person name="Corum B."/>
            <person name="Cuomo C."/>
            <person name="David R."/>
            <person name="Dawoe T."/>
            <person name="Degray S."/>
            <person name="Dodge S."/>
            <person name="Dooley K."/>
            <person name="Dorje P."/>
            <person name="Dorjee K."/>
            <person name="Dorris L."/>
            <person name="Duffey N."/>
            <person name="Dupes A."/>
            <person name="Elkins T."/>
            <person name="Engels R."/>
            <person name="Erickson J."/>
            <person name="Farina A."/>
            <person name="Faro S."/>
            <person name="Ferreira P."/>
            <person name="Fischer H."/>
            <person name="Fitzgerald M."/>
            <person name="Foley K."/>
            <person name="Gage D."/>
            <person name="Galagan J."/>
            <person name="Gearin G."/>
            <person name="Gnerre S."/>
            <person name="Gnirke A."/>
            <person name="Goyette A."/>
            <person name="Graham J."/>
            <person name="Grandbois E."/>
            <person name="Gyaltsen K."/>
            <person name="Hafez N."/>
            <person name="Hagopian D."/>
            <person name="Hagos B."/>
            <person name="Hall J."/>
            <person name="Hatcher B."/>
            <person name="Heller A."/>
            <person name="Higgins H."/>
            <person name="Honan T."/>
            <person name="Horn A."/>
            <person name="Houde N."/>
            <person name="Hughes L."/>
            <person name="Hulme W."/>
            <person name="Husby E."/>
            <person name="Iliev I."/>
            <person name="Jaffe D."/>
            <person name="Jones C."/>
            <person name="Kamal M."/>
            <person name="Kamat A."/>
            <person name="Kamvysselis M."/>
            <person name="Karlsson E."/>
            <person name="Kells C."/>
            <person name="Kieu A."/>
            <person name="Kisner P."/>
            <person name="Kodira C."/>
            <person name="Kulbokas E."/>
            <person name="Labutti K."/>
            <person name="Lama D."/>
            <person name="Landers T."/>
            <person name="Leger J."/>
            <person name="Levine S."/>
            <person name="Lewis D."/>
            <person name="Lewis T."/>
            <person name="Lindblad-toh K."/>
            <person name="Liu X."/>
            <person name="Lokyitsang T."/>
            <person name="Lokyitsang Y."/>
            <person name="Lucien O."/>
            <person name="Lui A."/>
            <person name="Ma L.J."/>
            <person name="Mabbitt R."/>
            <person name="Macdonald J."/>
            <person name="Maclean C."/>
            <person name="Major J."/>
            <person name="Manning J."/>
            <person name="Marabella R."/>
            <person name="Maru K."/>
            <person name="Matthews C."/>
            <person name="Mauceli E."/>
            <person name="Mccarthy M."/>
            <person name="Mcdonough S."/>
            <person name="Mcghee T."/>
            <person name="Meldrim J."/>
            <person name="Meneus L."/>
            <person name="Mesirov J."/>
            <person name="Mihalev A."/>
            <person name="Mihova T."/>
            <person name="Mikkelsen T."/>
            <person name="Mlenga V."/>
            <person name="Moru K."/>
            <person name="Mozes J."/>
            <person name="Mulrain L."/>
            <person name="Munson G."/>
            <person name="Naylor J."/>
            <person name="Newes C."/>
            <person name="Nguyen C."/>
            <person name="Nguyen N."/>
            <person name="Nguyen T."/>
            <person name="Nicol R."/>
            <person name="Nielsen C."/>
            <person name="Nizzari M."/>
            <person name="Norbu C."/>
            <person name="Norbu N."/>
            <person name="O'donnell P."/>
            <person name="Okoawo O."/>
            <person name="O'leary S."/>
            <person name="Omotosho B."/>
            <person name="O'neill K."/>
            <person name="Osman S."/>
            <person name="Parker S."/>
            <person name="Perrin D."/>
            <person name="Phunkhang P."/>
            <person name="Piqani B."/>
            <person name="Purcell S."/>
            <person name="Rachupka T."/>
            <person name="Ramasamy U."/>
            <person name="Rameau R."/>
            <person name="Ray V."/>
            <person name="Raymond C."/>
            <person name="Retta R."/>
            <person name="Richardson S."/>
            <person name="Rise C."/>
            <person name="Rodriguez J."/>
            <person name="Rogers J."/>
            <person name="Rogov P."/>
            <person name="Rutman M."/>
            <person name="Schupbach R."/>
            <person name="Seaman C."/>
            <person name="Settipalli S."/>
            <person name="Sharpe T."/>
            <person name="Sheridan J."/>
            <person name="Sherpa N."/>
            <person name="Shi J."/>
            <person name="Smirnov S."/>
            <person name="Smith C."/>
            <person name="Sougnez C."/>
            <person name="Spencer B."/>
            <person name="Stalker J."/>
            <person name="Stange-thomann N."/>
            <person name="Stavropoulos S."/>
            <person name="Stetson K."/>
            <person name="Stone C."/>
            <person name="Stone S."/>
            <person name="Stubbs M."/>
            <person name="Talamas J."/>
            <person name="Tchuinga P."/>
            <person name="Tenzing P."/>
            <person name="Tesfaye S."/>
            <person name="Theodore J."/>
            <person name="Thoulutsang Y."/>
            <person name="Topham K."/>
            <person name="Towey S."/>
            <person name="Tsamla T."/>
            <person name="Tsomo N."/>
            <person name="Vallee D."/>
            <person name="Vassiliev H."/>
            <person name="Venkataraman V."/>
            <person name="Vinson J."/>
            <person name="Vo A."/>
            <person name="Wade C."/>
            <person name="Wang S."/>
            <person name="Wangchuk T."/>
            <person name="Wangdi T."/>
            <person name="Whittaker C."/>
            <person name="Wilkinson J."/>
            <person name="Wu Y."/>
            <person name="Wyman D."/>
            <person name="Yadav S."/>
            <person name="Yang S."/>
            <person name="Yang X."/>
            <person name="Yeager S."/>
            <person name="Yee E."/>
            <person name="Young G."/>
            <person name="Zainoun J."/>
            <person name="Zembeck L."/>
            <person name="Zimmer A."/>
            <person name="Zody M."/>
            <person name="Lander E."/>
        </authorList>
    </citation>
    <scope>NUCLEOTIDE SEQUENCE [LARGE SCALE GENOMIC DNA]</scope>
</reference>
<evidence type="ECO:0000256" key="5">
    <source>
        <dbReference type="ARBA" id="ARBA00023119"/>
    </source>
</evidence>
<feature type="compositionally biased region" description="Low complexity" evidence="7">
    <location>
        <begin position="895"/>
        <end position="905"/>
    </location>
</feature>
<dbReference type="GO" id="GO:0005581">
    <property type="term" value="C:collagen trimer"/>
    <property type="evidence" value="ECO:0007669"/>
    <property type="project" value="UniProtKB-KW"/>
</dbReference>
<feature type="domain" description="VWFA" evidence="8">
    <location>
        <begin position="9"/>
        <end position="185"/>
    </location>
</feature>
<feature type="compositionally biased region" description="Low complexity" evidence="7">
    <location>
        <begin position="535"/>
        <end position="545"/>
    </location>
</feature>
<evidence type="ECO:0000256" key="2">
    <source>
        <dbReference type="ARBA" id="ARBA00022525"/>
    </source>
</evidence>
<evidence type="ECO:0000256" key="7">
    <source>
        <dbReference type="SAM" id="MobiDB-lite"/>
    </source>
</evidence>
<dbReference type="PANTHER" id="PTHR37456">
    <property type="entry name" value="SI:CH211-266K2.1"/>
    <property type="match status" value="1"/>
</dbReference>
<reference evidence="9" key="2">
    <citation type="submission" date="2025-08" db="UniProtKB">
        <authorList>
            <consortium name="Ensembl"/>
        </authorList>
    </citation>
    <scope>IDENTIFICATION</scope>
</reference>
<dbReference type="SUPFAM" id="SSF49899">
    <property type="entry name" value="Concanavalin A-like lectins/glucanases"/>
    <property type="match status" value="1"/>
</dbReference>
<dbReference type="InterPro" id="IPR036465">
    <property type="entry name" value="vWFA_dom_sf"/>
</dbReference>
<dbReference type="Pfam" id="PF01391">
    <property type="entry name" value="Collagen"/>
    <property type="match status" value="2"/>
</dbReference>
<feature type="compositionally biased region" description="Low complexity" evidence="7">
    <location>
        <begin position="837"/>
        <end position="858"/>
    </location>
</feature>
<feature type="region of interest" description="Disordered" evidence="7">
    <location>
        <begin position="421"/>
        <end position="781"/>
    </location>
</feature>
<comment type="subcellular location">
    <subcellularLocation>
        <location evidence="1">Secreted</location>
    </subcellularLocation>
</comment>
<keyword evidence="6" id="KW-0325">Glycoprotein</keyword>
<keyword evidence="3" id="KW-0732">Signal</keyword>
<dbReference type="GO" id="GO:0005576">
    <property type="term" value="C:extracellular region"/>
    <property type="evidence" value="ECO:0007669"/>
    <property type="project" value="UniProtKB-SubCell"/>
</dbReference>
<keyword evidence="10" id="KW-1185">Reference proteome</keyword>
<keyword evidence="5" id="KW-0176">Collagen</keyword>
<accession>H2Y642</accession>
<dbReference type="SUPFAM" id="SSF53300">
    <property type="entry name" value="vWA-like"/>
    <property type="match status" value="1"/>
</dbReference>
<evidence type="ECO:0000256" key="1">
    <source>
        <dbReference type="ARBA" id="ARBA00004613"/>
    </source>
</evidence>
<dbReference type="AlphaFoldDB" id="H2Y642"/>
<dbReference type="InterPro" id="IPR008160">
    <property type="entry name" value="Collagen"/>
</dbReference>
<dbReference type="InterPro" id="IPR050938">
    <property type="entry name" value="Collagen_Structural_Proteins"/>
</dbReference>
<feature type="compositionally biased region" description="Low complexity" evidence="7">
    <location>
        <begin position="643"/>
        <end position="657"/>
    </location>
</feature>
<dbReference type="FunFam" id="3.40.50.410:FF:000004">
    <property type="entry name" value="collagen alpha-6(VI) chain"/>
    <property type="match status" value="1"/>
</dbReference>
<dbReference type="PANTHER" id="PTHR37456:SF6">
    <property type="entry name" value="COLLAGEN ALPHA-1(XXIII) CHAIN-LIKE ISOFORM X2"/>
    <property type="match status" value="1"/>
</dbReference>
<dbReference type="Gene3D" id="3.40.50.410">
    <property type="entry name" value="von Willebrand factor, type A domain"/>
    <property type="match status" value="1"/>
</dbReference>
<dbReference type="GeneTree" id="ENSGT00940000164160"/>
<dbReference type="Pfam" id="PF00092">
    <property type="entry name" value="VWA"/>
    <property type="match status" value="1"/>
</dbReference>
<reference evidence="9" key="3">
    <citation type="submission" date="2025-09" db="UniProtKB">
        <authorList>
            <consortium name="Ensembl"/>
        </authorList>
    </citation>
    <scope>IDENTIFICATION</scope>
</reference>
<dbReference type="SMART" id="SM00327">
    <property type="entry name" value="VWA"/>
    <property type="match status" value="1"/>
</dbReference>
<feature type="compositionally biased region" description="Gly residues" evidence="7">
    <location>
        <begin position="477"/>
        <end position="486"/>
    </location>
</feature>
<proteinExistence type="predicted"/>
<evidence type="ECO:0000256" key="3">
    <source>
        <dbReference type="ARBA" id="ARBA00022729"/>
    </source>
</evidence>